<evidence type="ECO:0000256" key="1">
    <source>
        <dbReference type="ARBA" id="ARBA00022942"/>
    </source>
</evidence>
<proteinExistence type="predicted"/>
<feature type="domain" description="Proteasome alpha-type subunits" evidence="2">
    <location>
        <begin position="3"/>
        <end position="26"/>
    </location>
</feature>
<dbReference type="Pfam" id="PF10584">
    <property type="entry name" value="Proteasome_A_N"/>
    <property type="match status" value="1"/>
</dbReference>
<dbReference type="VEuPathDB" id="MicrosporidiaDB:A0H76_785"/>
<dbReference type="EMBL" id="LTAI01000184">
    <property type="protein sequence ID" value="ORD99478.1"/>
    <property type="molecule type" value="Genomic_DNA"/>
</dbReference>
<dbReference type="InterPro" id="IPR001353">
    <property type="entry name" value="Proteasome_sua/b"/>
</dbReference>
<dbReference type="InterPro" id="IPR029055">
    <property type="entry name" value="Ntn_hydrolases_N"/>
</dbReference>
<gene>
    <name evidence="3" type="primary">PSA</name>
    <name evidence="3" type="ORF">A0H76_785</name>
</gene>
<dbReference type="Proteomes" id="UP000192501">
    <property type="component" value="Unassembled WGS sequence"/>
</dbReference>
<dbReference type="Pfam" id="PF00227">
    <property type="entry name" value="Proteasome"/>
    <property type="match status" value="1"/>
</dbReference>
<protein>
    <submittedName>
        <fullName evidence="3">PSA</fullName>
    </submittedName>
</protein>
<dbReference type="SMART" id="SM00948">
    <property type="entry name" value="Proteasome_A_N"/>
    <property type="match status" value="1"/>
</dbReference>
<reference evidence="3 4" key="1">
    <citation type="journal article" date="2017" name="Environ. Microbiol.">
        <title>Decay of the glycolytic pathway and adaptation to intranuclear parasitism within Enterocytozoonidae microsporidia.</title>
        <authorList>
            <person name="Wiredu Boakye D."/>
            <person name="Jaroenlak P."/>
            <person name="Prachumwat A."/>
            <person name="Williams T.A."/>
            <person name="Bateman K.S."/>
            <person name="Itsathitphaisarn O."/>
            <person name="Sritunyalucksana K."/>
            <person name="Paszkiewicz K.H."/>
            <person name="Moore K.A."/>
            <person name="Stentiford G.D."/>
            <person name="Williams B.A."/>
        </authorList>
    </citation>
    <scope>NUCLEOTIDE SEQUENCE [LARGE SCALE GENOMIC DNA]</scope>
    <source>
        <strain evidence="4">canceri</strain>
    </source>
</reference>
<evidence type="ECO:0000313" key="4">
    <source>
        <dbReference type="Proteomes" id="UP000192501"/>
    </source>
</evidence>
<keyword evidence="1" id="KW-0647">Proteasome</keyword>
<comment type="caution">
    <text evidence="3">The sequence shown here is derived from an EMBL/GenBank/DDBJ whole genome shotgun (WGS) entry which is preliminary data.</text>
</comment>
<dbReference type="AlphaFoldDB" id="A0A1X0QI76"/>
<dbReference type="VEuPathDB" id="MicrosporidiaDB:HERIO_2602"/>
<sequence length="218" mass="24441">MGGDFKGVGQFSADGRLYQIEYAQQASNQGSIVCLAKFEDTIEIFYESRAINKLFIPAKKIYKITDNIYILFSGVQSDSYGVLHDAIYEAVSHKYNTTEDITILETAKIIAKLMRNKSTTVSFRPYGLRSVVFGIEGGKPLIYVIEADGNYVEYKKCAVGNKNENCIEKLLENDNHFNALDALLCVIQKDVSKIKGFRLNSDGLSEIPNNEIESHLNE</sequence>
<organism evidence="3 4">
    <name type="scientific">Hepatospora eriocheir</name>
    <dbReference type="NCBI Taxonomy" id="1081669"/>
    <lineage>
        <taxon>Eukaryota</taxon>
        <taxon>Fungi</taxon>
        <taxon>Fungi incertae sedis</taxon>
        <taxon>Microsporidia</taxon>
        <taxon>Hepatosporidae</taxon>
        <taxon>Hepatospora</taxon>
    </lineage>
</organism>
<accession>A0A1X0QI76</accession>
<dbReference type="InterPro" id="IPR000426">
    <property type="entry name" value="Proteasome_asu_N"/>
</dbReference>
<dbReference type="PANTHER" id="PTHR11599">
    <property type="entry name" value="PROTEASOME SUBUNIT ALPHA/BETA"/>
    <property type="match status" value="1"/>
</dbReference>
<dbReference type="GO" id="GO:0019773">
    <property type="term" value="C:proteasome core complex, alpha-subunit complex"/>
    <property type="evidence" value="ECO:0007669"/>
    <property type="project" value="InterPro"/>
</dbReference>
<evidence type="ECO:0000313" key="3">
    <source>
        <dbReference type="EMBL" id="ORD99478.1"/>
    </source>
</evidence>
<dbReference type="GO" id="GO:0006511">
    <property type="term" value="P:ubiquitin-dependent protein catabolic process"/>
    <property type="evidence" value="ECO:0007669"/>
    <property type="project" value="InterPro"/>
</dbReference>
<dbReference type="SUPFAM" id="SSF56235">
    <property type="entry name" value="N-terminal nucleophile aminohydrolases (Ntn hydrolases)"/>
    <property type="match status" value="1"/>
</dbReference>
<name>A0A1X0QI76_9MICR</name>
<evidence type="ECO:0000259" key="2">
    <source>
        <dbReference type="SMART" id="SM00948"/>
    </source>
</evidence>
<dbReference type="InterPro" id="IPR050115">
    <property type="entry name" value="Proteasome_alpha"/>
</dbReference>
<dbReference type="Gene3D" id="3.60.20.10">
    <property type="entry name" value="Glutamine Phosphoribosylpyrophosphate, subunit 1, domain 1"/>
    <property type="match status" value="1"/>
</dbReference>